<keyword evidence="2" id="KW-1185">Reference proteome</keyword>
<dbReference type="EMBL" id="PKUR01000002">
    <property type="protein sequence ID" value="PLW86418.1"/>
    <property type="molecule type" value="Genomic_DNA"/>
</dbReference>
<evidence type="ECO:0000313" key="1">
    <source>
        <dbReference type="EMBL" id="PLW86418.1"/>
    </source>
</evidence>
<comment type="caution">
    <text evidence="1">The sequence shown here is derived from an EMBL/GenBank/DDBJ whole genome shotgun (WGS) entry which is preliminary data.</text>
</comment>
<dbReference type="SUPFAM" id="SSF56925">
    <property type="entry name" value="OMPA-like"/>
    <property type="match status" value="1"/>
</dbReference>
<reference evidence="1 2" key="1">
    <citation type="submission" date="2018-01" db="EMBL/GenBank/DDBJ databases">
        <title>The draft genome sequence of Halioglobus japonicus S1-36.</title>
        <authorList>
            <person name="Du Z.-J."/>
            <person name="Shi M.-J."/>
        </authorList>
    </citation>
    <scope>NUCLEOTIDE SEQUENCE [LARGE SCALE GENOMIC DNA]</scope>
    <source>
        <strain evidence="1 2">S1-36</strain>
    </source>
</reference>
<proteinExistence type="predicted"/>
<dbReference type="RefSeq" id="WP_084199028.1">
    <property type="nucleotide sequence ID" value="NZ_BMYL01000002.1"/>
</dbReference>
<dbReference type="Proteomes" id="UP000235162">
    <property type="component" value="Unassembled WGS sequence"/>
</dbReference>
<name>A0AAP8SNS4_9GAMM</name>
<organism evidence="1 2">
    <name type="scientific">Halioglobus japonicus</name>
    <dbReference type="NCBI Taxonomy" id="930805"/>
    <lineage>
        <taxon>Bacteria</taxon>
        <taxon>Pseudomonadati</taxon>
        <taxon>Pseudomonadota</taxon>
        <taxon>Gammaproteobacteria</taxon>
        <taxon>Cellvibrionales</taxon>
        <taxon>Halieaceae</taxon>
        <taxon>Halioglobus</taxon>
    </lineage>
</organism>
<dbReference type="AlphaFoldDB" id="A0AAP8SNS4"/>
<sequence>MQEFRKQMALVVGLGCLSDLAAASENWEFMVEPYMLATSIGGDAAIGRFGEVDVDVDFDTILDNLDAALLVHAEAVHNSGWGIWFDYGLMDLKGDTRTVRDGRLDVRVKQAVTELAAIYRIPLDPNGETWDIIFGARHWENELRLKVAPPAGPVDQFTLRTEPGWTDAFVGGRYRTPLNEDWSFYVYGDIGAGEADFTGAARLGVEYAFNNTWEIDLAYKGLWVDYEEGRQRQAGHFIYDTLTHGPIVGLKIHF</sequence>
<evidence type="ECO:0000313" key="2">
    <source>
        <dbReference type="Proteomes" id="UP000235162"/>
    </source>
</evidence>
<dbReference type="KEGG" id="hja:BST95_09300"/>
<accession>A0AAP8SNS4</accession>
<protein>
    <submittedName>
        <fullName evidence="1">Uncharacterized protein</fullName>
    </submittedName>
</protein>
<gene>
    <name evidence="1" type="ORF">C0029_08340</name>
</gene>
<dbReference type="InterPro" id="IPR011250">
    <property type="entry name" value="OMP/PagP_B-barrel"/>
</dbReference>